<evidence type="ECO:0000313" key="3">
    <source>
        <dbReference type="EMBL" id="OAA53597.1"/>
    </source>
</evidence>
<dbReference type="EMBL" id="AZHD01000028">
    <property type="protein sequence ID" value="OAA53597.1"/>
    <property type="molecule type" value="Genomic_DNA"/>
</dbReference>
<proteinExistence type="predicted"/>
<dbReference type="SUPFAM" id="SSF56112">
    <property type="entry name" value="Protein kinase-like (PK-like)"/>
    <property type="match status" value="1"/>
</dbReference>
<accession>A0A167LWB8</accession>
<dbReference type="GO" id="GO:0005524">
    <property type="term" value="F:ATP binding"/>
    <property type="evidence" value="ECO:0007669"/>
    <property type="project" value="InterPro"/>
</dbReference>
<gene>
    <name evidence="3" type="ORF">SPI_09304</name>
</gene>
<dbReference type="InterPro" id="IPR011009">
    <property type="entry name" value="Kinase-like_dom_sf"/>
</dbReference>
<dbReference type="CDD" id="cd00180">
    <property type="entry name" value="PKc"/>
    <property type="match status" value="1"/>
</dbReference>
<evidence type="ECO:0000256" key="1">
    <source>
        <dbReference type="SAM" id="MobiDB-lite"/>
    </source>
</evidence>
<dbReference type="OrthoDB" id="4062651at2759"/>
<evidence type="ECO:0000313" key="4">
    <source>
        <dbReference type="Proteomes" id="UP000076874"/>
    </source>
</evidence>
<dbReference type="InterPro" id="IPR000719">
    <property type="entry name" value="Prot_kinase_dom"/>
</dbReference>
<keyword evidence="4" id="KW-1185">Reference proteome</keyword>
<keyword evidence="3" id="KW-0418">Kinase</keyword>
<dbReference type="PROSITE" id="PS50011">
    <property type="entry name" value="PROTEIN_KINASE_DOM"/>
    <property type="match status" value="1"/>
</dbReference>
<keyword evidence="3" id="KW-0808">Transferase</keyword>
<dbReference type="Pfam" id="PF00069">
    <property type="entry name" value="Pkinase"/>
    <property type="match status" value="1"/>
</dbReference>
<feature type="region of interest" description="Disordered" evidence="1">
    <location>
        <begin position="1"/>
        <end position="26"/>
    </location>
</feature>
<dbReference type="Gene3D" id="1.10.510.10">
    <property type="entry name" value="Transferase(Phosphotransferase) domain 1"/>
    <property type="match status" value="1"/>
</dbReference>
<dbReference type="Proteomes" id="UP000076874">
    <property type="component" value="Unassembled WGS sequence"/>
</dbReference>
<name>A0A167LWB8_9HYPO</name>
<protein>
    <submittedName>
        <fullName evidence="3">Protein kinase-like domain protein</fullName>
    </submittedName>
</protein>
<feature type="domain" description="Protein kinase" evidence="2">
    <location>
        <begin position="182"/>
        <end position="437"/>
    </location>
</feature>
<comment type="caution">
    <text evidence="3">The sequence shown here is derived from an EMBL/GenBank/DDBJ whole genome shotgun (WGS) entry which is preliminary data.</text>
</comment>
<reference evidence="3 4" key="1">
    <citation type="journal article" date="2016" name="Genome Biol. Evol.">
        <title>Divergent and convergent evolution of fungal pathogenicity.</title>
        <authorList>
            <person name="Shang Y."/>
            <person name="Xiao G."/>
            <person name="Zheng P."/>
            <person name="Cen K."/>
            <person name="Zhan S."/>
            <person name="Wang C."/>
        </authorList>
    </citation>
    <scope>NUCLEOTIDE SEQUENCE [LARGE SCALE GENOMIC DNA]</scope>
    <source>
        <strain evidence="3 4">RCEF 264</strain>
    </source>
</reference>
<dbReference type="PANTHER" id="PTHR44329">
    <property type="entry name" value="SERINE/THREONINE-PROTEIN KINASE TNNI3K-RELATED"/>
    <property type="match status" value="1"/>
</dbReference>
<evidence type="ECO:0000259" key="2">
    <source>
        <dbReference type="PROSITE" id="PS50011"/>
    </source>
</evidence>
<dbReference type="GO" id="GO:0004674">
    <property type="term" value="F:protein serine/threonine kinase activity"/>
    <property type="evidence" value="ECO:0007669"/>
    <property type="project" value="TreeGrafter"/>
</dbReference>
<organism evidence="3 4">
    <name type="scientific">Niveomyces insectorum RCEF 264</name>
    <dbReference type="NCBI Taxonomy" id="1081102"/>
    <lineage>
        <taxon>Eukaryota</taxon>
        <taxon>Fungi</taxon>
        <taxon>Dikarya</taxon>
        <taxon>Ascomycota</taxon>
        <taxon>Pezizomycotina</taxon>
        <taxon>Sordariomycetes</taxon>
        <taxon>Hypocreomycetidae</taxon>
        <taxon>Hypocreales</taxon>
        <taxon>Cordycipitaceae</taxon>
        <taxon>Niveomyces</taxon>
    </lineage>
</organism>
<dbReference type="AlphaFoldDB" id="A0A167LWB8"/>
<dbReference type="SMART" id="SM00220">
    <property type="entry name" value="S_TKc"/>
    <property type="match status" value="1"/>
</dbReference>
<dbReference type="STRING" id="1081102.A0A167LWB8"/>
<dbReference type="InterPro" id="IPR051681">
    <property type="entry name" value="Ser/Thr_Kinases-Pseudokinases"/>
</dbReference>
<dbReference type="InterPro" id="IPR008271">
    <property type="entry name" value="Ser/Thr_kinase_AS"/>
</dbReference>
<sequence>MNVPLETSKPFGTSRTHRSRKAEIASRRAVLAPARAPGGRPVDVVGSWDVEFVRQGHGSKKPSKDAEPTARWQSTCQQSWAGWTGANAPKRRDGLRDLCRCIDFRRIDLLDDTVTELLIARGVGGDQKKQLHLKTPLSNDSEYAPFAEDLWFRIREDPLRVRFPICSDTERAPTMEWAILQRHSDEDLGDGVYRVRLRDDGHNDNNNGKGIGNLYVCKEINRQIYRPRDTDVLEREMQNLLRLRDAGTNANIVRLHALLVSRNPYQTVSGDDVGGAVHLRGILLEYHPNGTLKDALASPNAEMRHRWRVWAGQIAAAMDCLHEHGITHMDIKPSNVVISNEWDAILIDISGIGGVTREWLSPPFLDDVDPLARSWVERVQNDIWALGKMLSAMASVLGNTKEHDALQSIVGDAMGGRPDFCLRDVSLRLHADENEKK</sequence>
<dbReference type="PROSITE" id="PS00108">
    <property type="entry name" value="PROTEIN_KINASE_ST"/>
    <property type="match status" value="1"/>
</dbReference>